<protein>
    <recommendedName>
        <fullName evidence="1">DUF1266 domain-containing protein</fullName>
    </recommendedName>
</protein>
<reference evidence="2 3" key="1">
    <citation type="submission" date="2024-04" db="EMBL/GenBank/DDBJ databases">
        <title>Draft genome sequence of Sessilibacter corallicola NBRC 116591.</title>
        <authorList>
            <person name="Miyakawa T."/>
            <person name="Kusuya Y."/>
            <person name="Miura T."/>
        </authorList>
    </citation>
    <scope>NUCLEOTIDE SEQUENCE [LARGE SCALE GENOMIC DNA]</scope>
    <source>
        <strain evidence="2 3">KU-00831-HH</strain>
    </source>
</reference>
<dbReference type="Pfam" id="PF06889">
    <property type="entry name" value="DUF1266"/>
    <property type="match status" value="1"/>
</dbReference>
<keyword evidence="3" id="KW-1185">Reference proteome</keyword>
<dbReference type="Proteomes" id="UP001465153">
    <property type="component" value="Unassembled WGS sequence"/>
</dbReference>
<dbReference type="EMBL" id="BAABWN010000007">
    <property type="protein sequence ID" value="GAA6168647.1"/>
    <property type="molecule type" value="Genomic_DNA"/>
</dbReference>
<gene>
    <name evidence="2" type="ORF">NBRC116591_24580</name>
</gene>
<comment type="caution">
    <text evidence="2">The sequence shown here is derived from an EMBL/GenBank/DDBJ whole genome shotgun (WGS) entry which is preliminary data.</text>
</comment>
<sequence length="231" mass="27007">MTSTNFSSDAQSWMISLGALLAALNNNHCSSLALDQKSNTDLIQSWHRTLSRDWGIHNRAELIDMLKWLHTEGHAQNYQNIASYWNRFNEQQFALEINRIEQPEHQIQAKLAYTHRHVISKGGILAWDLGRYAHLVRTAFFIDWITEDEAWRLLSIAAETAQINFSSWHQYGISYCVGRLFWKKTALSQKSCEDNFTYLQKVLSDSTHPWSKIAWHTKFPDLDNKEINDFY</sequence>
<evidence type="ECO:0000313" key="3">
    <source>
        <dbReference type="Proteomes" id="UP001465153"/>
    </source>
</evidence>
<evidence type="ECO:0000313" key="2">
    <source>
        <dbReference type="EMBL" id="GAA6168647.1"/>
    </source>
</evidence>
<name>A0ABQ0AAQ7_9GAMM</name>
<evidence type="ECO:0000259" key="1">
    <source>
        <dbReference type="Pfam" id="PF06889"/>
    </source>
</evidence>
<proteinExistence type="predicted"/>
<feature type="domain" description="DUF1266" evidence="1">
    <location>
        <begin position="50"/>
        <end position="215"/>
    </location>
</feature>
<organism evidence="2 3">
    <name type="scientific">Sessilibacter corallicola</name>
    <dbReference type="NCBI Taxonomy" id="2904075"/>
    <lineage>
        <taxon>Bacteria</taxon>
        <taxon>Pseudomonadati</taxon>
        <taxon>Pseudomonadota</taxon>
        <taxon>Gammaproteobacteria</taxon>
        <taxon>Cellvibrionales</taxon>
        <taxon>Cellvibrionaceae</taxon>
        <taxon>Sessilibacter</taxon>
    </lineage>
</organism>
<dbReference type="RefSeq" id="WP_353303379.1">
    <property type="nucleotide sequence ID" value="NZ_BAABWN010000007.1"/>
</dbReference>
<accession>A0ABQ0AAQ7</accession>
<dbReference type="InterPro" id="IPR009677">
    <property type="entry name" value="DUF1266"/>
</dbReference>